<dbReference type="Proteomes" id="UP000770661">
    <property type="component" value="Unassembled WGS sequence"/>
</dbReference>
<evidence type="ECO:0000313" key="6">
    <source>
        <dbReference type="Proteomes" id="UP000770661"/>
    </source>
</evidence>
<dbReference type="EMBL" id="JACEEZ010012423">
    <property type="protein sequence ID" value="KAG0720698.1"/>
    <property type="molecule type" value="Genomic_DNA"/>
</dbReference>
<dbReference type="CDD" id="cd00104">
    <property type="entry name" value="KAZAL_FS"/>
    <property type="match status" value="3"/>
</dbReference>
<dbReference type="PROSITE" id="PS51465">
    <property type="entry name" value="KAZAL_2"/>
    <property type="match status" value="3"/>
</dbReference>
<keyword evidence="6" id="KW-1185">Reference proteome</keyword>
<evidence type="ECO:0000256" key="1">
    <source>
        <dbReference type="ARBA" id="ARBA00004613"/>
    </source>
</evidence>
<evidence type="ECO:0000256" key="2">
    <source>
        <dbReference type="ARBA" id="ARBA00022525"/>
    </source>
</evidence>
<reference evidence="5" key="1">
    <citation type="submission" date="2020-07" db="EMBL/GenBank/DDBJ databases">
        <title>The High-quality genome of the commercially important snow crab, Chionoecetes opilio.</title>
        <authorList>
            <person name="Jeong J.-H."/>
            <person name="Ryu S."/>
        </authorList>
    </citation>
    <scope>NUCLEOTIDE SEQUENCE</scope>
    <source>
        <strain evidence="5">MADBK_172401_WGS</strain>
        <tissue evidence="5">Digestive gland</tissue>
    </source>
</reference>
<dbReference type="InterPro" id="IPR002350">
    <property type="entry name" value="Kazal_dom"/>
</dbReference>
<protein>
    <submittedName>
        <fullName evidence="5">Four-domain proteases inhibitor</fullName>
    </submittedName>
</protein>
<dbReference type="InterPro" id="IPR039932">
    <property type="entry name" value="Spink4-like"/>
</dbReference>
<organism evidence="5 6">
    <name type="scientific">Chionoecetes opilio</name>
    <name type="common">Atlantic snow crab</name>
    <name type="synonym">Cancer opilio</name>
    <dbReference type="NCBI Taxonomy" id="41210"/>
    <lineage>
        <taxon>Eukaryota</taxon>
        <taxon>Metazoa</taxon>
        <taxon>Ecdysozoa</taxon>
        <taxon>Arthropoda</taxon>
        <taxon>Crustacea</taxon>
        <taxon>Multicrustacea</taxon>
        <taxon>Malacostraca</taxon>
        <taxon>Eumalacostraca</taxon>
        <taxon>Eucarida</taxon>
        <taxon>Decapoda</taxon>
        <taxon>Pleocyemata</taxon>
        <taxon>Brachyura</taxon>
        <taxon>Eubrachyura</taxon>
        <taxon>Majoidea</taxon>
        <taxon>Majidae</taxon>
        <taxon>Chionoecetes</taxon>
    </lineage>
</organism>
<dbReference type="PANTHER" id="PTHR21179">
    <property type="entry name" value="SERINE-TYPE ENDOPEPTIDASE INHIBITOR"/>
    <property type="match status" value="1"/>
</dbReference>
<dbReference type="PANTHER" id="PTHR21179:SF0">
    <property type="entry name" value="SERINE PROTEASE INHIBITOR KAZAL-TYPE 4"/>
    <property type="match status" value="1"/>
</dbReference>
<dbReference type="GO" id="GO:0004867">
    <property type="term" value="F:serine-type endopeptidase inhibitor activity"/>
    <property type="evidence" value="ECO:0007669"/>
    <property type="project" value="InterPro"/>
</dbReference>
<dbReference type="GO" id="GO:0005576">
    <property type="term" value="C:extracellular region"/>
    <property type="evidence" value="ECO:0007669"/>
    <property type="project" value="UniProtKB-SubCell"/>
</dbReference>
<feature type="domain" description="Kazal-like" evidence="4">
    <location>
        <begin position="32"/>
        <end position="87"/>
    </location>
</feature>
<dbReference type="Pfam" id="PF07648">
    <property type="entry name" value="Kazal_2"/>
    <property type="match status" value="1"/>
</dbReference>
<dbReference type="SMART" id="SM00280">
    <property type="entry name" value="KAZAL"/>
    <property type="match status" value="3"/>
</dbReference>
<keyword evidence="2" id="KW-0964">Secreted</keyword>
<dbReference type="Gene3D" id="3.30.60.30">
    <property type="match status" value="3"/>
</dbReference>
<sequence length="202" mass="22398">MCVCVCVLFCQSAHCLKGLKGLRDPTFLNPNDPLSWPGNKNKNCYLLFDRVCGSDGTTYVTKCVLEHERDCNNKPGLKVNHSGLCSKDKKGEPCMQQCPSISIPVCGSNGVTYANPCQLEADRVCNEKYDLLTKHCGTCEEPRSKEYCVPMMYCTRDVPVCGTDKVTYPNPCALDIKRIVNDKPDLQIAHIGSCHHSMVQNS</sequence>
<dbReference type="Pfam" id="PF00050">
    <property type="entry name" value="Kazal_1"/>
    <property type="match status" value="1"/>
</dbReference>
<name>A0A8J4Y395_CHIOP</name>
<dbReference type="AlphaFoldDB" id="A0A8J4Y395"/>
<comment type="subcellular location">
    <subcellularLocation>
        <location evidence="1">Secreted</location>
    </subcellularLocation>
</comment>
<dbReference type="OrthoDB" id="10029953at2759"/>
<dbReference type="InterPro" id="IPR036058">
    <property type="entry name" value="Kazal_dom_sf"/>
</dbReference>
<proteinExistence type="predicted"/>
<keyword evidence="3" id="KW-1015">Disulfide bond</keyword>
<dbReference type="SUPFAM" id="SSF100895">
    <property type="entry name" value="Kazal-type serine protease inhibitors"/>
    <property type="match status" value="3"/>
</dbReference>
<gene>
    <name evidence="5" type="primary">MCPI</name>
    <name evidence="5" type="ORF">GWK47_047986</name>
</gene>
<comment type="caution">
    <text evidence="5">The sequence shown here is derived from an EMBL/GenBank/DDBJ whole genome shotgun (WGS) entry which is preliminary data.</text>
</comment>
<evidence type="ECO:0000313" key="5">
    <source>
        <dbReference type="EMBL" id="KAG0720698.1"/>
    </source>
</evidence>
<accession>A0A8J4Y395</accession>
<evidence type="ECO:0000256" key="3">
    <source>
        <dbReference type="ARBA" id="ARBA00023157"/>
    </source>
</evidence>
<feature type="domain" description="Kazal-like" evidence="4">
    <location>
        <begin position="142"/>
        <end position="196"/>
    </location>
</feature>
<feature type="domain" description="Kazal-like" evidence="4">
    <location>
        <begin position="88"/>
        <end position="141"/>
    </location>
</feature>
<evidence type="ECO:0000259" key="4">
    <source>
        <dbReference type="PROSITE" id="PS51465"/>
    </source>
</evidence>